<reference evidence="3 4" key="1">
    <citation type="submission" date="2019-05" db="EMBL/GenBank/DDBJ databases">
        <title>Genome sequence of Cellulomonas hominis strain CS1.</title>
        <authorList>
            <person name="Belmont J."/>
            <person name="Maclea K.S."/>
        </authorList>
    </citation>
    <scope>NUCLEOTIDE SEQUENCE [LARGE SCALE GENOMIC DNA]</scope>
    <source>
        <strain evidence="3 4">CS1</strain>
    </source>
</reference>
<name>A0A7Z8NQG8_9CELL</name>
<keyword evidence="2" id="KW-1133">Transmembrane helix</keyword>
<gene>
    <name evidence="3" type="ORF">FA014_11560</name>
</gene>
<organism evidence="3 4">
    <name type="scientific">Cellulomonas hominis</name>
    <dbReference type="NCBI Taxonomy" id="156981"/>
    <lineage>
        <taxon>Bacteria</taxon>
        <taxon>Bacillati</taxon>
        <taxon>Actinomycetota</taxon>
        <taxon>Actinomycetes</taxon>
        <taxon>Micrococcales</taxon>
        <taxon>Cellulomonadaceae</taxon>
        <taxon>Cellulomonas</taxon>
    </lineage>
</organism>
<feature type="transmembrane region" description="Helical" evidence="2">
    <location>
        <begin position="49"/>
        <end position="70"/>
    </location>
</feature>
<keyword evidence="2" id="KW-0472">Membrane</keyword>
<dbReference type="OrthoDB" id="4826049at2"/>
<keyword evidence="2" id="KW-0812">Transmembrane</keyword>
<accession>A0A7Z8NQG8</accession>
<evidence type="ECO:0000256" key="1">
    <source>
        <dbReference type="SAM" id="MobiDB-lite"/>
    </source>
</evidence>
<dbReference type="RefSeq" id="WP_154729833.1">
    <property type="nucleotide sequence ID" value="NZ_SZYE01000087.1"/>
</dbReference>
<feature type="compositionally biased region" description="Pro residues" evidence="1">
    <location>
        <begin position="74"/>
        <end position="83"/>
    </location>
</feature>
<protein>
    <submittedName>
        <fullName evidence="3">Uncharacterized protein</fullName>
    </submittedName>
</protein>
<comment type="caution">
    <text evidence="3">The sequence shown here is derived from an EMBL/GenBank/DDBJ whole genome shotgun (WGS) entry which is preliminary data.</text>
</comment>
<dbReference type="AlphaFoldDB" id="A0A7Z8NQG8"/>
<dbReference type="Proteomes" id="UP000308121">
    <property type="component" value="Unassembled WGS sequence"/>
</dbReference>
<evidence type="ECO:0000313" key="4">
    <source>
        <dbReference type="Proteomes" id="UP000308121"/>
    </source>
</evidence>
<sequence length="472" mass="47964">MNEHDLHGAFGDLARRGADDQVARMREGAGLSADGITSAASRARRRRTAGVSVTTLAVLGAAVLGGVAFGRTPEPQPAAPVPRPTTSAPAPTPSTPAPTPSETPARGTVLAAGDPSLAFGACGSLVTSPTALPLDDRFGAHVETTTDRVPTGQQVAVDTWVDMGTSAPVIAALPTAGATIAVVRDGVVVGLSSSGTGSVPAWQLANRDLGGVPSARDWLAPVTCAPESQPDVVAGEPLPAGSYTLQPWAEVVDLGDDQDVPSDGGLVESDALAALGEHRIVLGDPVPLVIEGEDATTMAPTPHTGDALIPVPLVDWPTCGQPAPTPSDTSLRLTTPASGTRVAFADLSTVPATFEYVGPGKLVYREGGWGWLTLVQDGVVVGTSFTNWDSVGTNVLGSGIPRTADRVGPEGLVACAGTDPGLPELPSGEYQAYVHAFLAPIAYVLPDGTTTPGLGTGDWTFVVSEPFTLVVP</sequence>
<feature type="region of interest" description="Disordered" evidence="1">
    <location>
        <begin position="73"/>
        <end position="109"/>
    </location>
</feature>
<proteinExistence type="predicted"/>
<dbReference type="EMBL" id="SZYE01000087">
    <property type="protein sequence ID" value="TKR23373.1"/>
    <property type="molecule type" value="Genomic_DNA"/>
</dbReference>
<feature type="compositionally biased region" description="Pro residues" evidence="1">
    <location>
        <begin position="90"/>
        <end position="101"/>
    </location>
</feature>
<evidence type="ECO:0000256" key="2">
    <source>
        <dbReference type="SAM" id="Phobius"/>
    </source>
</evidence>
<evidence type="ECO:0000313" key="3">
    <source>
        <dbReference type="EMBL" id="TKR23373.1"/>
    </source>
</evidence>